<reference evidence="2" key="1">
    <citation type="submission" date="2024-02" db="EMBL/GenBank/DDBJ databases">
        <authorList>
            <consortium name="ELIXIR-Norway"/>
            <consortium name="Elixir Norway"/>
        </authorList>
    </citation>
    <scope>NUCLEOTIDE SEQUENCE</scope>
</reference>
<evidence type="ECO:0000313" key="2">
    <source>
        <dbReference type="EMBL" id="CAK9200504.1"/>
    </source>
</evidence>
<dbReference type="EMBL" id="OZ019905">
    <property type="protein sequence ID" value="CAK9200504.1"/>
    <property type="molecule type" value="Genomic_DNA"/>
</dbReference>
<dbReference type="Proteomes" id="UP001497512">
    <property type="component" value="Chromosome 13"/>
</dbReference>
<name>A0ABP0TMM8_9BRYO</name>
<accession>A0ABP0TMM8</accession>
<feature type="region of interest" description="Disordered" evidence="1">
    <location>
        <begin position="1"/>
        <end position="37"/>
    </location>
</feature>
<evidence type="ECO:0000256" key="1">
    <source>
        <dbReference type="SAM" id="MobiDB-lite"/>
    </source>
</evidence>
<feature type="region of interest" description="Disordered" evidence="1">
    <location>
        <begin position="245"/>
        <end position="290"/>
    </location>
</feature>
<gene>
    <name evidence="2" type="ORF">CSSPTR1EN2_LOCUS5440</name>
</gene>
<proteinExistence type="predicted"/>
<keyword evidence="3" id="KW-1185">Reference proteome</keyword>
<protein>
    <submittedName>
        <fullName evidence="2">Uncharacterized protein</fullName>
    </submittedName>
</protein>
<evidence type="ECO:0000313" key="3">
    <source>
        <dbReference type="Proteomes" id="UP001497512"/>
    </source>
</evidence>
<sequence>MKSNTPATAPPNSTLIVHPGSGPKTTSPAGEDIQGPSPMDYSLELEVEFSTDMVIEMQGNAAKKARRTIIGRTLGGRATFKALHECLKLHLPAMFISVTLFTRGYFLILFRNEEGTISIKKFTSAEWNGLNLSFSRYMPNFDTSAQGAEALLTHMIKVQFSDLHEQFRNAKAFTIMASKFSEVFDIKAIDSYMKRRVGPMVTIEVRDIAKLMGYIRIPSMAEVFQPRTRYVRGSSTLELMPEMPKVRAPSPNVQHPKNQNSGKASPSQLLPKCKQKEAPKLTFAAPKRNQ</sequence>
<feature type="compositionally biased region" description="Polar residues" evidence="1">
    <location>
        <begin position="1"/>
        <end position="15"/>
    </location>
</feature>
<organism evidence="2 3">
    <name type="scientific">Sphagnum troendelagicum</name>
    <dbReference type="NCBI Taxonomy" id="128251"/>
    <lineage>
        <taxon>Eukaryota</taxon>
        <taxon>Viridiplantae</taxon>
        <taxon>Streptophyta</taxon>
        <taxon>Embryophyta</taxon>
        <taxon>Bryophyta</taxon>
        <taxon>Sphagnophytina</taxon>
        <taxon>Sphagnopsida</taxon>
        <taxon>Sphagnales</taxon>
        <taxon>Sphagnaceae</taxon>
        <taxon>Sphagnum</taxon>
    </lineage>
</organism>
<feature type="compositionally biased region" description="Polar residues" evidence="1">
    <location>
        <begin position="251"/>
        <end position="268"/>
    </location>
</feature>